<keyword evidence="8" id="KW-0156">Chromatin regulator</keyword>
<dbReference type="PROSITE" id="PS50867">
    <property type="entry name" value="PRE_SET"/>
    <property type="match status" value="1"/>
</dbReference>
<dbReference type="InterPro" id="IPR050973">
    <property type="entry name" value="H3K9_Histone-Lys_N-MTase"/>
</dbReference>
<feature type="domain" description="Pre-SET" evidence="10">
    <location>
        <begin position="56"/>
        <end position="121"/>
    </location>
</feature>
<dbReference type="GO" id="GO:0008270">
    <property type="term" value="F:zinc ion binding"/>
    <property type="evidence" value="ECO:0007669"/>
    <property type="project" value="InterPro"/>
</dbReference>
<dbReference type="SMART" id="SM00317">
    <property type="entry name" value="SET"/>
    <property type="match status" value="1"/>
</dbReference>
<evidence type="ECO:0000259" key="9">
    <source>
        <dbReference type="PROSITE" id="PS50280"/>
    </source>
</evidence>
<gene>
    <name evidence="12" type="primary">setmar</name>
</gene>
<evidence type="ECO:0000313" key="13">
    <source>
        <dbReference type="Proteomes" id="UP000694546"/>
    </source>
</evidence>
<dbReference type="Proteomes" id="UP000694546">
    <property type="component" value="Chromosome 13"/>
</dbReference>
<evidence type="ECO:0000256" key="2">
    <source>
        <dbReference type="ARBA" id="ARBA00022454"/>
    </source>
</evidence>
<keyword evidence="2" id="KW-0158">Chromosome</keyword>
<dbReference type="OMA" id="VDSMVPK"/>
<feature type="domain" description="SET" evidence="9">
    <location>
        <begin position="124"/>
        <end position="248"/>
    </location>
</feature>
<evidence type="ECO:0000313" key="12">
    <source>
        <dbReference type="Ensembl" id="ENSGMOP00000032764.1"/>
    </source>
</evidence>
<keyword evidence="13" id="KW-1185">Reference proteome</keyword>
<dbReference type="GO" id="GO:0042054">
    <property type="term" value="F:histone methyltransferase activity"/>
    <property type="evidence" value="ECO:0007669"/>
    <property type="project" value="InterPro"/>
</dbReference>
<dbReference type="Pfam" id="PF00856">
    <property type="entry name" value="SET"/>
    <property type="match status" value="1"/>
</dbReference>
<feature type="domain" description="Post-SET" evidence="11">
    <location>
        <begin position="274"/>
        <end position="290"/>
    </location>
</feature>
<evidence type="ECO:0000256" key="5">
    <source>
        <dbReference type="ARBA" id="ARBA00022691"/>
    </source>
</evidence>
<dbReference type="Ensembl" id="ENSGMOT00000035474.1">
    <property type="protein sequence ID" value="ENSGMOP00000032764.1"/>
    <property type="gene ID" value="ENSGMOG00000034115.1"/>
</dbReference>
<dbReference type="SUPFAM" id="SSF82199">
    <property type="entry name" value="SET domain"/>
    <property type="match status" value="1"/>
</dbReference>
<evidence type="ECO:0000259" key="11">
    <source>
        <dbReference type="PROSITE" id="PS50868"/>
    </source>
</evidence>
<comment type="subcellular location">
    <subcellularLocation>
        <location evidence="1">Chromosome</location>
    </subcellularLocation>
</comment>
<dbReference type="InterPro" id="IPR007728">
    <property type="entry name" value="Pre-SET_dom"/>
</dbReference>
<dbReference type="PROSITE" id="PS50280">
    <property type="entry name" value="SET"/>
    <property type="match status" value="1"/>
</dbReference>
<dbReference type="InterPro" id="IPR001214">
    <property type="entry name" value="SET_dom"/>
</dbReference>
<keyword evidence="5" id="KW-0949">S-adenosyl-L-methionine</keyword>
<evidence type="ECO:0000259" key="10">
    <source>
        <dbReference type="PROSITE" id="PS50867"/>
    </source>
</evidence>
<proteinExistence type="predicted"/>
<dbReference type="Pfam" id="PF05033">
    <property type="entry name" value="Pre-SET"/>
    <property type="match status" value="1"/>
</dbReference>
<dbReference type="InterPro" id="IPR046341">
    <property type="entry name" value="SET_dom_sf"/>
</dbReference>
<dbReference type="GO" id="GO:0005694">
    <property type="term" value="C:chromosome"/>
    <property type="evidence" value="ECO:0007669"/>
    <property type="project" value="UniProtKB-SubCell"/>
</dbReference>
<evidence type="ECO:0000256" key="7">
    <source>
        <dbReference type="ARBA" id="ARBA00022833"/>
    </source>
</evidence>
<keyword evidence="4" id="KW-0808">Transferase</keyword>
<evidence type="ECO:0000256" key="6">
    <source>
        <dbReference type="ARBA" id="ARBA00022723"/>
    </source>
</evidence>
<evidence type="ECO:0000256" key="8">
    <source>
        <dbReference type="ARBA" id="ARBA00022853"/>
    </source>
</evidence>
<protein>
    <submittedName>
        <fullName evidence="12">SET domain and mariner transposase fusion gene</fullName>
    </submittedName>
</protein>
<name>A0A8C5AJU4_GADMO</name>
<dbReference type="PROSITE" id="PS50868">
    <property type="entry name" value="POST_SET"/>
    <property type="match status" value="1"/>
</dbReference>
<dbReference type="SMART" id="SM00468">
    <property type="entry name" value="PreSET"/>
    <property type="match status" value="1"/>
</dbReference>
<evidence type="ECO:0000256" key="4">
    <source>
        <dbReference type="ARBA" id="ARBA00022679"/>
    </source>
</evidence>
<evidence type="ECO:0000256" key="1">
    <source>
        <dbReference type="ARBA" id="ARBA00004286"/>
    </source>
</evidence>
<keyword evidence="3" id="KW-0489">Methyltransferase</keyword>
<dbReference type="PANTHER" id="PTHR46223">
    <property type="entry name" value="HISTONE-LYSINE N-METHYLTRANSFERASE SUV39H"/>
    <property type="match status" value="1"/>
</dbReference>
<dbReference type="Gene3D" id="2.170.270.10">
    <property type="entry name" value="SET domain"/>
    <property type="match status" value="1"/>
</dbReference>
<evidence type="ECO:0000256" key="3">
    <source>
        <dbReference type="ARBA" id="ARBA00022603"/>
    </source>
</evidence>
<dbReference type="AlphaFoldDB" id="A0A8C5AJU4"/>
<dbReference type="PANTHER" id="PTHR46223:SF3">
    <property type="entry name" value="HISTONE-LYSINE N-METHYLTRANSFERASE SET-23"/>
    <property type="match status" value="1"/>
</dbReference>
<organism evidence="12 13">
    <name type="scientific">Gadus morhua</name>
    <name type="common">Atlantic cod</name>
    <dbReference type="NCBI Taxonomy" id="8049"/>
    <lineage>
        <taxon>Eukaryota</taxon>
        <taxon>Metazoa</taxon>
        <taxon>Chordata</taxon>
        <taxon>Craniata</taxon>
        <taxon>Vertebrata</taxon>
        <taxon>Euteleostomi</taxon>
        <taxon>Actinopterygii</taxon>
        <taxon>Neopterygii</taxon>
        <taxon>Teleostei</taxon>
        <taxon>Neoteleostei</taxon>
        <taxon>Acanthomorphata</taxon>
        <taxon>Zeiogadaria</taxon>
        <taxon>Gadariae</taxon>
        <taxon>Gadiformes</taxon>
        <taxon>Gadoidei</taxon>
        <taxon>Gadidae</taxon>
        <taxon>Gadus</taxon>
    </lineage>
</organism>
<accession>A0A8C5AJU4</accession>
<dbReference type="CDD" id="cd10544">
    <property type="entry name" value="SET_SETMAR"/>
    <property type="match status" value="1"/>
</dbReference>
<dbReference type="InterPro" id="IPR003616">
    <property type="entry name" value="Post-SET_dom"/>
</dbReference>
<keyword evidence="7" id="KW-0862">Zinc</keyword>
<dbReference type="OrthoDB" id="616263at2759"/>
<dbReference type="GO" id="GO:0032259">
    <property type="term" value="P:methylation"/>
    <property type="evidence" value="ECO:0007669"/>
    <property type="project" value="UniProtKB-KW"/>
</dbReference>
<dbReference type="GO" id="GO:0005634">
    <property type="term" value="C:nucleus"/>
    <property type="evidence" value="ECO:0007669"/>
    <property type="project" value="InterPro"/>
</dbReference>
<sequence length="299" mass="32408">MLFQSACVVDLSKGQENVPITIDGDFNQVEYPAFQYSPGNVQGPGCEIDPGEITLPGCSCLSQSCVDESCSCLKTYGQAYDSSGLLLDRYMADGAYCAPVFECNALCACSEACSNRVVERGLSFRLQVFLTRERGWGVRTPELIHQGSFVCEYAGEVIGRDEARRRQLSQGPGDNNYIIAVREHAGPASVTETFVDPARVGNVGRFLNHSCRPNLVMVPVRMHSALPHLALFACRDICSGKELTFDYSGGGSRDGDTSRGSQAAIEASRTHGLQRKACYCRAQNCSGFLPLDTSVLSNL</sequence>
<dbReference type="GeneTree" id="ENSGT00940000162663"/>
<reference evidence="12" key="2">
    <citation type="submission" date="2025-09" db="UniProtKB">
        <authorList>
            <consortium name="Ensembl"/>
        </authorList>
    </citation>
    <scope>IDENTIFICATION</scope>
</reference>
<keyword evidence="6" id="KW-0479">Metal-binding</keyword>
<reference evidence="12" key="1">
    <citation type="submission" date="2025-08" db="UniProtKB">
        <authorList>
            <consortium name="Ensembl"/>
        </authorList>
    </citation>
    <scope>IDENTIFICATION</scope>
</reference>